<comment type="subcellular location">
    <subcellularLocation>
        <location evidence="1">Cell membrane</location>
        <topology evidence="1">Multi-pass membrane protein</topology>
    </subcellularLocation>
</comment>
<feature type="transmembrane region" description="Helical" evidence="6">
    <location>
        <begin position="211"/>
        <end position="229"/>
    </location>
</feature>
<dbReference type="AlphaFoldDB" id="A0A497JIS9"/>
<dbReference type="PRINTS" id="PR01434">
    <property type="entry name" value="NADHDHGNASE5"/>
</dbReference>
<evidence type="ECO:0000259" key="7">
    <source>
        <dbReference type="Pfam" id="PF00361"/>
    </source>
</evidence>
<feature type="transmembrane region" description="Helical" evidence="6">
    <location>
        <begin position="38"/>
        <end position="58"/>
    </location>
</feature>
<evidence type="ECO:0000256" key="1">
    <source>
        <dbReference type="ARBA" id="ARBA00004651"/>
    </source>
</evidence>
<accession>A0A497JIS9</accession>
<evidence type="ECO:0000256" key="6">
    <source>
        <dbReference type="SAM" id="Phobius"/>
    </source>
</evidence>
<dbReference type="InterPro" id="IPR001750">
    <property type="entry name" value="ND/Mrp_TM"/>
</dbReference>
<dbReference type="Pfam" id="PF00361">
    <property type="entry name" value="Proton_antipo_M"/>
    <property type="match status" value="1"/>
</dbReference>
<feature type="transmembrane region" description="Helical" evidence="6">
    <location>
        <begin position="312"/>
        <end position="334"/>
    </location>
</feature>
<feature type="transmembrane region" description="Helical" evidence="6">
    <location>
        <begin position="280"/>
        <end position="300"/>
    </location>
</feature>
<feature type="transmembrane region" description="Helical" evidence="6">
    <location>
        <begin position="250"/>
        <end position="268"/>
    </location>
</feature>
<feature type="transmembrane region" description="Helical" evidence="6">
    <location>
        <begin position="386"/>
        <end position="407"/>
    </location>
</feature>
<dbReference type="GO" id="GO:0005886">
    <property type="term" value="C:plasma membrane"/>
    <property type="evidence" value="ECO:0007669"/>
    <property type="project" value="UniProtKB-SubCell"/>
</dbReference>
<feature type="transmembrane region" description="Helical" evidence="6">
    <location>
        <begin position="354"/>
        <end position="374"/>
    </location>
</feature>
<feature type="domain" description="NADH:quinone oxidoreductase/Mrp antiporter transmembrane" evidence="7">
    <location>
        <begin position="141"/>
        <end position="412"/>
    </location>
</feature>
<feature type="transmembrane region" description="Helical" evidence="6">
    <location>
        <begin position="92"/>
        <end position="111"/>
    </location>
</feature>
<evidence type="ECO:0000256" key="4">
    <source>
        <dbReference type="ARBA" id="ARBA00022989"/>
    </source>
</evidence>
<dbReference type="EMBL" id="QMWO01000049">
    <property type="protein sequence ID" value="RLG69753.1"/>
    <property type="molecule type" value="Genomic_DNA"/>
</dbReference>
<keyword evidence="5 6" id="KW-0472">Membrane</keyword>
<keyword evidence="4 6" id="KW-1133">Transmembrane helix</keyword>
<keyword evidence="8" id="KW-0830">Ubiquinone</keyword>
<dbReference type="PANTHER" id="PTHR42703">
    <property type="entry name" value="NADH DEHYDROGENASE"/>
    <property type="match status" value="1"/>
</dbReference>
<organism evidence="8 9">
    <name type="scientific">Candidatus Iainarchaeum sp</name>
    <dbReference type="NCBI Taxonomy" id="3101447"/>
    <lineage>
        <taxon>Archaea</taxon>
        <taxon>Candidatus Iainarchaeota</taxon>
        <taxon>Candidatus Iainarchaeia</taxon>
        <taxon>Candidatus Iainarchaeales</taxon>
        <taxon>Candidatus Iainarchaeaceae</taxon>
        <taxon>Candidatus Iainarchaeum</taxon>
    </lineage>
</organism>
<evidence type="ECO:0000256" key="3">
    <source>
        <dbReference type="ARBA" id="ARBA00022692"/>
    </source>
</evidence>
<gene>
    <name evidence="8" type="ORF">DRO07_01680</name>
</gene>
<comment type="caution">
    <text evidence="8">The sequence shown here is derived from an EMBL/GenBank/DDBJ whole genome shotgun (WGS) entry which is preliminary data.</text>
</comment>
<keyword evidence="3 6" id="KW-0812">Transmembrane</keyword>
<feature type="non-terminal residue" evidence="8">
    <location>
        <position position="412"/>
    </location>
</feature>
<protein>
    <submittedName>
        <fullName evidence="8">NADH:ubiquinone oxidoreductase</fullName>
    </submittedName>
</protein>
<dbReference type="InterPro" id="IPR050586">
    <property type="entry name" value="CPA3_Na-H_Antiporter_D"/>
</dbReference>
<reference evidence="8 9" key="1">
    <citation type="submission" date="2018-06" db="EMBL/GenBank/DDBJ databases">
        <title>Extensive metabolic versatility and redundancy in microbially diverse, dynamic hydrothermal sediments.</title>
        <authorList>
            <person name="Dombrowski N."/>
            <person name="Teske A."/>
            <person name="Baker B.J."/>
        </authorList>
    </citation>
    <scope>NUCLEOTIDE SEQUENCE [LARGE SCALE GENOMIC DNA]</scope>
    <source>
        <strain evidence="8">B9_G13</strain>
    </source>
</reference>
<evidence type="ECO:0000256" key="5">
    <source>
        <dbReference type="ARBA" id="ARBA00023136"/>
    </source>
</evidence>
<sequence>MITILQQHSAALLVALPLLFAFLTPLTAKLNAKLSKLVIFIGLALITLTAAIVSFDVFSTGTKLYVMGAELPSVAKPAGLTIPVRIIFEIDAFSAFMILIAALIAVVACIYSLRFIKESTSKYYSVFFLMLAGMFGLLSTGDLFNLFVFMEVLSLASAGLIAFRHDEVESVEAAYKYLIISSLASLMILFAIGILYGQYGLLNIAALAKALRFSFVDVVALALLVSALAMKAGSVPMHFWVPDAYSRAPAPITALLVVASQACLYALFRISFTLFGAFPLIQLIAWAIIILGLLSMFVGVTMALPQKDIKRLMAYHAISQTGYMLLGVGLGLLANNSAMAPFGLKAMEGGIFHIMNHAMYKSLLFLTAGAIIYATGKRNLDELSGLAKKMPFTTIFFIIGAAAIAGLPPTNG</sequence>
<feature type="transmembrane region" description="Helical" evidence="6">
    <location>
        <begin position="123"/>
        <end position="140"/>
    </location>
</feature>
<dbReference type="Proteomes" id="UP000277633">
    <property type="component" value="Unassembled WGS sequence"/>
</dbReference>
<feature type="transmembrane region" description="Helical" evidence="6">
    <location>
        <begin position="175"/>
        <end position="199"/>
    </location>
</feature>
<proteinExistence type="predicted"/>
<name>A0A497JIS9_9ARCH</name>
<keyword evidence="2" id="KW-1003">Cell membrane</keyword>
<dbReference type="PANTHER" id="PTHR42703:SF1">
    <property type="entry name" value="NA(+)_H(+) ANTIPORTER SUBUNIT D1"/>
    <property type="match status" value="1"/>
</dbReference>
<evidence type="ECO:0000256" key="2">
    <source>
        <dbReference type="ARBA" id="ARBA00022475"/>
    </source>
</evidence>
<evidence type="ECO:0000313" key="8">
    <source>
        <dbReference type="EMBL" id="RLG69753.1"/>
    </source>
</evidence>
<evidence type="ECO:0000313" key="9">
    <source>
        <dbReference type="Proteomes" id="UP000277633"/>
    </source>
</evidence>